<feature type="region of interest" description="Disordered" evidence="3">
    <location>
        <begin position="943"/>
        <end position="973"/>
    </location>
</feature>
<reference evidence="6 7" key="1">
    <citation type="submission" date="2014-04" db="EMBL/GenBank/DDBJ databases">
        <title>Evolutionary Origins and Diversification of the Mycorrhizal Mutualists.</title>
        <authorList>
            <consortium name="DOE Joint Genome Institute"/>
            <consortium name="Mycorrhizal Genomics Consortium"/>
            <person name="Kohler A."/>
            <person name="Kuo A."/>
            <person name="Nagy L.G."/>
            <person name="Floudas D."/>
            <person name="Copeland A."/>
            <person name="Barry K.W."/>
            <person name="Cichocki N."/>
            <person name="Veneault-Fourrey C."/>
            <person name="LaButti K."/>
            <person name="Lindquist E.A."/>
            <person name="Lipzen A."/>
            <person name="Lundell T."/>
            <person name="Morin E."/>
            <person name="Murat C."/>
            <person name="Riley R."/>
            <person name="Ohm R."/>
            <person name="Sun H."/>
            <person name="Tunlid A."/>
            <person name="Henrissat B."/>
            <person name="Grigoriev I.V."/>
            <person name="Hibbett D.S."/>
            <person name="Martin F."/>
        </authorList>
    </citation>
    <scope>NUCLEOTIDE SEQUENCE [LARGE SCALE GENOMIC DNA]</scope>
    <source>
        <strain evidence="6 7">Koide BX008</strain>
    </source>
</reference>
<feature type="domain" description="Rho-GAP" evidence="5">
    <location>
        <begin position="2088"/>
        <end position="2281"/>
    </location>
</feature>
<keyword evidence="7" id="KW-1185">Reference proteome</keyword>
<feature type="compositionally biased region" description="Polar residues" evidence="3">
    <location>
        <begin position="583"/>
        <end position="594"/>
    </location>
</feature>
<feature type="region of interest" description="Disordered" evidence="3">
    <location>
        <begin position="1"/>
        <end position="328"/>
    </location>
</feature>
<dbReference type="PROSITE" id="PS50212">
    <property type="entry name" value="RASGEF_NTER"/>
    <property type="match status" value="1"/>
</dbReference>
<proteinExistence type="predicted"/>
<keyword evidence="1" id="KW-0343">GTPase activation</keyword>
<dbReference type="STRING" id="946122.A0A0C2T5W3"/>
<evidence type="ECO:0000259" key="4">
    <source>
        <dbReference type="PROSITE" id="PS50212"/>
    </source>
</evidence>
<dbReference type="InterPro" id="IPR023578">
    <property type="entry name" value="Ras_GEF_dom_sf"/>
</dbReference>
<dbReference type="InParanoid" id="A0A0C2T5W3"/>
<evidence type="ECO:0000256" key="3">
    <source>
        <dbReference type="SAM" id="MobiDB-lite"/>
    </source>
</evidence>
<feature type="compositionally biased region" description="Gly residues" evidence="3">
    <location>
        <begin position="349"/>
        <end position="364"/>
    </location>
</feature>
<feature type="compositionally biased region" description="Basic and acidic residues" evidence="3">
    <location>
        <begin position="890"/>
        <end position="900"/>
    </location>
</feature>
<dbReference type="Proteomes" id="UP000054549">
    <property type="component" value="Unassembled WGS sequence"/>
</dbReference>
<feature type="region of interest" description="Disordered" evidence="3">
    <location>
        <begin position="475"/>
        <end position="515"/>
    </location>
</feature>
<evidence type="ECO:0000313" key="6">
    <source>
        <dbReference type="EMBL" id="KIL61944.1"/>
    </source>
</evidence>
<dbReference type="InterPro" id="IPR001895">
    <property type="entry name" value="RASGEF_cat_dom"/>
</dbReference>
<evidence type="ECO:0000259" key="5">
    <source>
        <dbReference type="PROSITE" id="PS50238"/>
    </source>
</evidence>
<dbReference type="Gene3D" id="2.30.29.30">
    <property type="entry name" value="Pleckstrin-homology domain (PH domain)/Phosphotyrosine-binding domain (PTB)"/>
    <property type="match status" value="1"/>
</dbReference>
<feature type="compositionally biased region" description="Low complexity" evidence="3">
    <location>
        <begin position="554"/>
        <end position="563"/>
    </location>
</feature>
<dbReference type="GO" id="GO:0005737">
    <property type="term" value="C:cytoplasm"/>
    <property type="evidence" value="ECO:0007669"/>
    <property type="project" value="TreeGrafter"/>
</dbReference>
<accession>A0A0C2T5W3</accession>
<feature type="compositionally biased region" description="Polar residues" evidence="3">
    <location>
        <begin position="257"/>
        <end position="289"/>
    </location>
</feature>
<feature type="domain" description="N-terminal Ras-GEF" evidence="4">
    <location>
        <begin position="1365"/>
        <end position="1522"/>
    </location>
</feature>
<feature type="compositionally biased region" description="Acidic residues" evidence="3">
    <location>
        <begin position="2295"/>
        <end position="2314"/>
    </location>
</feature>
<dbReference type="GO" id="GO:0007264">
    <property type="term" value="P:small GTPase-mediated signal transduction"/>
    <property type="evidence" value="ECO:0007669"/>
    <property type="project" value="InterPro"/>
</dbReference>
<gene>
    <name evidence="6" type="ORF">M378DRAFT_193326</name>
</gene>
<evidence type="ECO:0000256" key="1">
    <source>
        <dbReference type="ARBA" id="ARBA00022468"/>
    </source>
</evidence>
<feature type="compositionally biased region" description="Polar residues" evidence="3">
    <location>
        <begin position="114"/>
        <end position="123"/>
    </location>
</feature>
<dbReference type="PANTHER" id="PTHR23176">
    <property type="entry name" value="RHO/RAC/CDC GTPASE-ACTIVATING PROTEIN"/>
    <property type="match status" value="1"/>
</dbReference>
<protein>
    <submittedName>
        <fullName evidence="6">Uncharacterized protein</fullName>
    </submittedName>
</protein>
<dbReference type="PANTHER" id="PTHR23176:SF129">
    <property type="entry name" value="RHO GTPASE ACTIVATING PROTEIN AT 16F, ISOFORM E-RELATED"/>
    <property type="match status" value="1"/>
</dbReference>
<dbReference type="SUPFAM" id="SSF50729">
    <property type="entry name" value="PH domain-like"/>
    <property type="match status" value="1"/>
</dbReference>
<dbReference type="SMART" id="SM00324">
    <property type="entry name" value="RhoGAP"/>
    <property type="match status" value="1"/>
</dbReference>
<dbReference type="InterPro" id="IPR050729">
    <property type="entry name" value="Rho-GAP"/>
</dbReference>
<dbReference type="GO" id="GO:0005085">
    <property type="term" value="F:guanyl-nucleotide exchange factor activity"/>
    <property type="evidence" value="ECO:0007669"/>
    <property type="project" value="UniProtKB-KW"/>
</dbReference>
<feature type="region of interest" description="Disordered" evidence="3">
    <location>
        <begin position="553"/>
        <end position="595"/>
    </location>
</feature>
<feature type="compositionally biased region" description="Acidic residues" evidence="3">
    <location>
        <begin position="476"/>
        <end position="490"/>
    </location>
</feature>
<dbReference type="Gene3D" id="1.10.555.10">
    <property type="entry name" value="Rho GTPase activation protein"/>
    <property type="match status" value="1"/>
</dbReference>
<feature type="compositionally biased region" description="Basic and acidic residues" evidence="3">
    <location>
        <begin position="1301"/>
        <end position="1317"/>
    </location>
</feature>
<feature type="compositionally biased region" description="Polar residues" evidence="3">
    <location>
        <begin position="157"/>
        <end position="201"/>
    </location>
</feature>
<dbReference type="InterPro" id="IPR000198">
    <property type="entry name" value="RhoGAP_dom"/>
</dbReference>
<feature type="compositionally biased region" description="Low complexity" evidence="3">
    <location>
        <begin position="943"/>
        <end position="954"/>
    </location>
</feature>
<dbReference type="Pfam" id="PF00620">
    <property type="entry name" value="RhoGAP"/>
    <property type="match status" value="1"/>
</dbReference>
<dbReference type="HOGENOM" id="CLU_001922_0_0_1"/>
<dbReference type="CDD" id="cd00821">
    <property type="entry name" value="PH"/>
    <property type="match status" value="1"/>
</dbReference>
<keyword evidence="2" id="KW-0344">Guanine-nucleotide releasing factor</keyword>
<evidence type="ECO:0000313" key="7">
    <source>
        <dbReference type="Proteomes" id="UP000054549"/>
    </source>
</evidence>
<feature type="compositionally biased region" description="Basic and acidic residues" evidence="3">
    <location>
        <begin position="491"/>
        <end position="501"/>
    </location>
</feature>
<dbReference type="GO" id="GO:0005096">
    <property type="term" value="F:GTPase activator activity"/>
    <property type="evidence" value="ECO:0007669"/>
    <property type="project" value="UniProtKB-KW"/>
</dbReference>
<feature type="compositionally biased region" description="Polar residues" evidence="3">
    <location>
        <begin position="236"/>
        <end position="247"/>
    </location>
</feature>
<dbReference type="CDD" id="cd00159">
    <property type="entry name" value="RhoGAP"/>
    <property type="match status" value="1"/>
</dbReference>
<feature type="compositionally biased region" description="Low complexity" evidence="3">
    <location>
        <begin position="124"/>
        <end position="141"/>
    </location>
</feature>
<evidence type="ECO:0000256" key="2">
    <source>
        <dbReference type="PROSITE-ProRule" id="PRU00135"/>
    </source>
</evidence>
<feature type="region of interest" description="Disordered" evidence="3">
    <location>
        <begin position="2285"/>
        <end position="2328"/>
    </location>
</feature>
<dbReference type="SUPFAM" id="SSF48366">
    <property type="entry name" value="Ras GEF"/>
    <property type="match status" value="2"/>
</dbReference>
<dbReference type="SUPFAM" id="SSF48350">
    <property type="entry name" value="GTPase activation domain, GAP"/>
    <property type="match status" value="1"/>
</dbReference>
<dbReference type="OrthoDB" id="79452at2759"/>
<dbReference type="Gene3D" id="1.10.840.10">
    <property type="entry name" value="Ras guanine-nucleotide exchange factors catalytic domain"/>
    <property type="match status" value="1"/>
</dbReference>
<dbReference type="InterPro" id="IPR036964">
    <property type="entry name" value="RASGEF_cat_dom_sf"/>
</dbReference>
<feature type="compositionally biased region" description="Low complexity" evidence="3">
    <location>
        <begin position="222"/>
        <end position="235"/>
    </location>
</feature>
<dbReference type="InterPro" id="IPR008936">
    <property type="entry name" value="Rho_GTPase_activation_prot"/>
</dbReference>
<name>A0A0C2T5W3_AMAMK</name>
<feature type="region of interest" description="Disordered" evidence="3">
    <location>
        <begin position="878"/>
        <end position="900"/>
    </location>
</feature>
<feature type="region of interest" description="Disordered" evidence="3">
    <location>
        <begin position="1282"/>
        <end position="1348"/>
    </location>
</feature>
<feature type="region of interest" description="Disordered" evidence="3">
    <location>
        <begin position="343"/>
        <end position="364"/>
    </location>
</feature>
<feature type="region of interest" description="Disordered" evidence="3">
    <location>
        <begin position="765"/>
        <end position="791"/>
    </location>
</feature>
<dbReference type="PROSITE" id="PS50238">
    <property type="entry name" value="RHOGAP"/>
    <property type="match status" value="1"/>
</dbReference>
<dbReference type="EMBL" id="KN818277">
    <property type="protein sequence ID" value="KIL61944.1"/>
    <property type="molecule type" value="Genomic_DNA"/>
</dbReference>
<feature type="compositionally biased region" description="Basic and acidic residues" evidence="3">
    <location>
        <begin position="2318"/>
        <end position="2328"/>
    </location>
</feature>
<sequence length="2328" mass="257693">MAPRNKTGASYSSLSPNDAISPGTPTSQSFPAVPLPRSASPSSGFTQFLSKPTRWFTRSASASKATTATAEPRSSTSSTTRKHKISRPTDPRPILDGYNAAAGSRSVLDFSQHRGPSSADTSTGRSGHPPSVPSSPTVGSGDLRSISRKAWSKSADDLSQITNNAFPNHANASFQDRINQYRTRSGSSASAIVAATPSSPVSARHPFPTGHQSPPPVPPLSSSPSSPTFPTSHSSQTAHSKLPTVSVSVPPAEEGTSHYQKSSSPTNISNPPYTQSPVHTRSHSFTPKLSSKLARERFMSPSPKRKASADAPDPPPSPGPSSRGAFPFGLVSKSAAGTIVLQQQPDLGGHPGHGGHSHTGGGRTTTVGFGGLMAPPTIVEPGYDDCHDVLSKEKDKDSTDRDQKRASQILYYSGFINRLADSSSSNLHNVNLSSAKSWKPVKMELKGSKIYFYKPPSDRVAAIKDLFPTELVPPSLEEEEEAGELDAVDEDSTHGKGRRIDSSSGGGASGRKKRAFWGRRTHPELVLATGGKVEKGTFEAFVHEAVFGTTFWASSSSDPSSSSAITKDAEGGRDQGQQDEEYQSTQDEASQQKSDLPVSIGCGRRTFPWRDFASSILLCLPSLVGFSKFETEFLRCCSYLVSGTSDDAEREEERKTVLWLAMEYLRYHGKPVDKASWEEWRAETLPDAPELGEDDHWDGRAGMPKSESMKALYVPSPLIGGVVSPQFNSFSTFSPRPEDPESKNTKLVSLKEALEGFGIMMSPQLSPVQMTPKSPETSRGMPPKSPMSPRKAGSLDLRVMEQQYQSQPPLYSPGKSGMPQMTCVRRVPWSALEKEGLSRDVLLATEPHILSQSLTLYHRTVLEQAPDSVTVASMLSSLSEQEVGGEQQENEGREQETAPEFEARNLRPLFGSEDQPHWLTKLLLLQILGNDTSTGQVATTQAAAASSMHSSLASPGRKSEDRTAHTSRTHSRSEVISVWAKIGELCRIAGDECSWRAIMAALCSRPVARLDKVWKRVDTQALAVVESWVHPRPQASPVENENEHQTQNGNANLTGKVEEEENMGDCAVQAGEPRSTPWGGSVKNRIKEALDNSRVVESEEVFKFESFNRARVLFEQFRTSFLLCPRKTFVVDGELDADVKRMVGFWRDMASEGGGVGGLAAKFQRVEQFMSLSLAAEPRRKGLFEPYYWTRAASASQAQAGPNQSLLPLMFPETLPSLHLLDRTQLVRGRVDSDASDVFIRGSDQQRSQNLAQMQRNRELLNQQGTVIPVYNGELLLVVQKGDSSSRPPSYATSRPPSSIDDSHSSLTGHDKSDKIVSRSPSIRVRPGSSQRLERKTSMAKRSSMPSLSQRPNFILAEPSTNPPLRVVVQAGNLNVLMRILVQGLHGVSVSVADDNGEMSLREGISRELVLDRNEFAKVWWNVFRTFITPLSLFEQLRKMYITSQPPGSAQTVTVDDYLQIATSRSQVLDAIREWLSIGGGAQDILDDAQLYCAIRAFLDNTMDHAVFESEHFADPMVQHAWDGLKESRQSLTSFLISQTMRPRLIRVPQVHHHMRAGARMKSHGGREPPDIDRIDPEEFVDIVDGMVAAAFSNVTEEDLYVLADLLEVQTADRIGWFSHREVATVEENVDIQSMYTHLQEVEPSSLIPELGHESLYRMLPPSIRSCIRAYGILRKWLISKIIAPRLGLRGRQSRIEFLLQAIEVTRLRNMERPNPSQLVVQPCIRSFVEAIVSSALISVESRIHQRAWQSIAANRGVTCDSLMALMSRPYKDRANGHDLTVDMGWLIERMVEIVVSPDIIESAVNGGQSLVNFDKRRQLYNLINQSPPLSPAKRHAHSDEVNRRAFERLSNVEKEVMNIQFDHRGIREEAMREALHVTTSGTQSAKKIPRPFHKIVAYQMEKNRRDKNLRARLQKEKLHEQSRIEKRDDILNKALKSRKPQPSVQKQHRNKKSMSAFLSFMRPLSTAFGADTFQSPGLKRTASELDFKATGKPVQVLSLMDAHVAQFVNNERSYTFKLDTEDGGHYILQAVNRRELVKWLEMIGRIAKSATKRRLTYLGNSPKPMLSDHLHIESVAASRDPTAVFGVELDHLLQREAGGAVPPGTVPRIIHECLSEVESRGLSEVGIYRIAGAASEINALKDAFNRGEIPIRPETDIHAVCDLVKSWFRVLPEPIFPASSYHEIMQKMQLESLEERLKAIRSVVQRLPQANFDLLRRVSEHLDKVTDYEEMNQMTAEALAIVFSPNLLRAPQNDFVMILANMGNTHKLVKALITHHHVLFDEIDPEPEAHSGDEYDSPIPEEDEEEEEEEEGDAGTADDHNTSERDS</sequence>
<feature type="compositionally biased region" description="Polar residues" evidence="3">
    <location>
        <begin position="765"/>
        <end position="777"/>
    </location>
</feature>
<dbReference type="Pfam" id="PF00617">
    <property type="entry name" value="RasGEF"/>
    <property type="match status" value="1"/>
</dbReference>
<feature type="compositionally biased region" description="Polar residues" evidence="3">
    <location>
        <begin position="39"/>
        <end position="50"/>
    </location>
</feature>
<dbReference type="InterPro" id="IPR000651">
    <property type="entry name" value="Ras-like_Gua-exchang_fac_N"/>
</dbReference>
<feature type="compositionally biased region" description="Polar residues" evidence="3">
    <location>
        <begin position="7"/>
        <end position="30"/>
    </location>
</feature>
<feature type="compositionally biased region" description="Polar residues" evidence="3">
    <location>
        <begin position="1282"/>
        <end position="1297"/>
    </location>
</feature>
<organism evidence="6 7">
    <name type="scientific">Amanita muscaria (strain Koide BX008)</name>
    <dbReference type="NCBI Taxonomy" id="946122"/>
    <lineage>
        <taxon>Eukaryota</taxon>
        <taxon>Fungi</taxon>
        <taxon>Dikarya</taxon>
        <taxon>Basidiomycota</taxon>
        <taxon>Agaricomycotina</taxon>
        <taxon>Agaricomycetes</taxon>
        <taxon>Agaricomycetidae</taxon>
        <taxon>Agaricales</taxon>
        <taxon>Pluteineae</taxon>
        <taxon>Amanitaceae</taxon>
        <taxon>Amanita</taxon>
    </lineage>
</organism>
<feature type="compositionally biased region" description="Low complexity" evidence="3">
    <location>
        <begin position="59"/>
        <end position="79"/>
    </location>
</feature>
<dbReference type="InterPro" id="IPR011993">
    <property type="entry name" value="PH-like_dom_sf"/>
</dbReference>